<evidence type="ECO:0000256" key="1">
    <source>
        <dbReference type="ARBA" id="ARBA00000085"/>
    </source>
</evidence>
<keyword evidence="4" id="KW-0472">Membrane</keyword>
<evidence type="ECO:0000313" key="7">
    <source>
        <dbReference type="Proteomes" id="UP000199072"/>
    </source>
</evidence>
<dbReference type="SMART" id="SM00387">
    <property type="entry name" value="HATPase_c"/>
    <property type="match status" value="1"/>
</dbReference>
<comment type="catalytic activity">
    <reaction evidence="1">
        <text>ATP + protein L-histidine = ADP + protein N-phospho-L-histidine.</text>
        <dbReference type="EC" id="2.7.13.3"/>
    </reaction>
</comment>
<dbReference type="PROSITE" id="PS50109">
    <property type="entry name" value="HIS_KIN"/>
    <property type="match status" value="1"/>
</dbReference>
<feature type="transmembrane region" description="Helical" evidence="4">
    <location>
        <begin position="137"/>
        <end position="157"/>
    </location>
</feature>
<keyword evidence="7" id="KW-1185">Reference proteome</keyword>
<dbReference type="Gene3D" id="1.10.287.130">
    <property type="match status" value="1"/>
</dbReference>
<name>A0A1G7C5R8_9SPHI</name>
<sequence length="452" mass="51131">MPKTKFAATNYNILKRINDLWFRLIGSPSMFSLESRIFHSISVGLIILGAVYVPYNFFEGLYIGSVSSFLIAVFFSYQYYNSRFYGRKHSSVLFGLTGIFIFSVNYFANSGINGSTDLIWPAYLLLVFAISPYRQHIAWLIAYIICFLVLHIVAYQYPLLVKYPFSAGKGELIDRVTAFPIPVIAIYIIIRFIRKSYDKEKVTVEEKALAIEVRNEQILLQKNQLEQSDAEKNKLLSIISHDLRAPLIQIQYYLELLNENEVDSLARPALERDLLAATNNTMDMLSNLLHWSKSQMEGPAVNLLSLNLFSAIKSTLEMGKIQAEKKHISFNYHIEPQVMVVADTDMLQLVVRNLISNAIKFTSDGGVINILTQLVNHECKLTVSDNGKGIDQHKQEKIFSINTEPGFGTNNEKGVGLGLLLCKEFIERQGGRIGFESVFGQGSSFFIFIPLA</sequence>
<feature type="transmembrane region" description="Helical" evidence="4">
    <location>
        <begin position="177"/>
        <end position="193"/>
    </location>
</feature>
<dbReference type="PANTHER" id="PTHR43547:SF2">
    <property type="entry name" value="HYBRID SIGNAL TRANSDUCTION HISTIDINE KINASE C"/>
    <property type="match status" value="1"/>
</dbReference>
<dbReference type="STRING" id="1391627.SAMN05216464_105298"/>
<dbReference type="OrthoDB" id="9810447at2"/>
<feature type="transmembrane region" description="Helical" evidence="4">
    <location>
        <begin position="37"/>
        <end position="55"/>
    </location>
</feature>
<dbReference type="Gene3D" id="3.30.565.10">
    <property type="entry name" value="Histidine kinase-like ATPase, C-terminal domain"/>
    <property type="match status" value="1"/>
</dbReference>
<dbReference type="EC" id="2.7.13.3" evidence="2"/>
<gene>
    <name evidence="6" type="ORF">SAMN05216464_105298</name>
</gene>
<evidence type="ECO:0000256" key="3">
    <source>
        <dbReference type="ARBA" id="ARBA00022553"/>
    </source>
</evidence>
<keyword evidence="4" id="KW-1133">Transmembrane helix</keyword>
<dbReference type="GO" id="GO:0000155">
    <property type="term" value="F:phosphorelay sensor kinase activity"/>
    <property type="evidence" value="ECO:0007669"/>
    <property type="project" value="InterPro"/>
</dbReference>
<dbReference type="SMART" id="SM00388">
    <property type="entry name" value="HisKA"/>
    <property type="match status" value="1"/>
</dbReference>
<evidence type="ECO:0000256" key="2">
    <source>
        <dbReference type="ARBA" id="ARBA00012438"/>
    </source>
</evidence>
<keyword evidence="3" id="KW-0597">Phosphoprotein</keyword>
<dbReference type="CDD" id="cd00082">
    <property type="entry name" value="HisKA"/>
    <property type="match status" value="1"/>
</dbReference>
<reference evidence="6 7" key="1">
    <citation type="submission" date="2016-10" db="EMBL/GenBank/DDBJ databases">
        <authorList>
            <person name="de Groot N.N."/>
        </authorList>
    </citation>
    <scope>NUCLEOTIDE SEQUENCE [LARGE SCALE GENOMIC DNA]</scope>
    <source>
        <strain evidence="6 7">47C3B</strain>
    </source>
</reference>
<dbReference type="AlphaFoldDB" id="A0A1G7C5R8"/>
<keyword evidence="6" id="KW-0808">Transferase</keyword>
<keyword evidence="4" id="KW-0812">Transmembrane</keyword>
<dbReference type="InterPro" id="IPR003594">
    <property type="entry name" value="HATPase_dom"/>
</dbReference>
<dbReference type="CDD" id="cd00075">
    <property type="entry name" value="HATPase"/>
    <property type="match status" value="1"/>
</dbReference>
<dbReference type="PANTHER" id="PTHR43547">
    <property type="entry name" value="TWO-COMPONENT HISTIDINE KINASE"/>
    <property type="match status" value="1"/>
</dbReference>
<keyword evidence="6" id="KW-0418">Kinase</keyword>
<dbReference type="Proteomes" id="UP000199072">
    <property type="component" value="Unassembled WGS sequence"/>
</dbReference>
<protein>
    <recommendedName>
        <fullName evidence="2">histidine kinase</fullName>
        <ecNumber evidence="2">2.7.13.3</ecNumber>
    </recommendedName>
</protein>
<dbReference type="InterPro" id="IPR003661">
    <property type="entry name" value="HisK_dim/P_dom"/>
</dbReference>
<dbReference type="InterPro" id="IPR036097">
    <property type="entry name" value="HisK_dim/P_sf"/>
</dbReference>
<dbReference type="SUPFAM" id="SSF47384">
    <property type="entry name" value="Homodimeric domain of signal transducing histidine kinase"/>
    <property type="match status" value="1"/>
</dbReference>
<dbReference type="InterPro" id="IPR004358">
    <property type="entry name" value="Sig_transdc_His_kin-like_C"/>
</dbReference>
<accession>A0A1G7C5R8</accession>
<proteinExistence type="predicted"/>
<evidence type="ECO:0000256" key="4">
    <source>
        <dbReference type="SAM" id="Phobius"/>
    </source>
</evidence>
<feature type="domain" description="Histidine kinase" evidence="5">
    <location>
        <begin position="238"/>
        <end position="452"/>
    </location>
</feature>
<dbReference type="InterPro" id="IPR005467">
    <property type="entry name" value="His_kinase_dom"/>
</dbReference>
<dbReference type="InterPro" id="IPR036890">
    <property type="entry name" value="HATPase_C_sf"/>
</dbReference>
<dbReference type="Pfam" id="PF02518">
    <property type="entry name" value="HATPase_c"/>
    <property type="match status" value="1"/>
</dbReference>
<dbReference type="EMBL" id="FNAI01000005">
    <property type="protein sequence ID" value="SDE34661.1"/>
    <property type="molecule type" value="Genomic_DNA"/>
</dbReference>
<dbReference type="SUPFAM" id="SSF55874">
    <property type="entry name" value="ATPase domain of HSP90 chaperone/DNA topoisomerase II/histidine kinase"/>
    <property type="match status" value="1"/>
</dbReference>
<feature type="transmembrane region" description="Helical" evidence="4">
    <location>
        <begin position="92"/>
        <end position="108"/>
    </location>
</feature>
<dbReference type="PRINTS" id="PR00344">
    <property type="entry name" value="BCTRLSENSOR"/>
</dbReference>
<evidence type="ECO:0000313" key="6">
    <source>
        <dbReference type="EMBL" id="SDE34661.1"/>
    </source>
</evidence>
<organism evidence="6 7">
    <name type="scientific">Mucilaginibacter pineti</name>
    <dbReference type="NCBI Taxonomy" id="1391627"/>
    <lineage>
        <taxon>Bacteria</taxon>
        <taxon>Pseudomonadati</taxon>
        <taxon>Bacteroidota</taxon>
        <taxon>Sphingobacteriia</taxon>
        <taxon>Sphingobacteriales</taxon>
        <taxon>Sphingobacteriaceae</taxon>
        <taxon>Mucilaginibacter</taxon>
    </lineage>
</organism>
<feature type="transmembrane region" description="Helical" evidence="4">
    <location>
        <begin position="114"/>
        <end position="130"/>
    </location>
</feature>
<evidence type="ECO:0000259" key="5">
    <source>
        <dbReference type="PROSITE" id="PS50109"/>
    </source>
</evidence>
<feature type="transmembrane region" description="Helical" evidence="4">
    <location>
        <begin position="61"/>
        <end position="80"/>
    </location>
</feature>
<dbReference type="RefSeq" id="WP_091149862.1">
    <property type="nucleotide sequence ID" value="NZ_FNAI01000005.1"/>
</dbReference>